<sequence>MYLKSWVLLSTALLLNACTQLPEQSIQLLNTEVISNTEVNNQSSQQRDSNLKQSVHAYTKDSSTYEVAFDDLNGDGQQEALVLLNGLDWCGSGGCTMLIFKGKPNQTFEFLSKTTLVDSPVYSTTYVSNGWKQLLVYSRKHGQVMLRFDGAAYPFNPSLLPVEATKSAPHNAKLLFGLSE</sequence>
<dbReference type="Proteomes" id="UP000280405">
    <property type="component" value="Unassembled WGS sequence"/>
</dbReference>
<name>A0A3A8F1H3_9GAMM</name>
<dbReference type="AlphaFoldDB" id="A0A3A8F1H3"/>
<dbReference type="SUPFAM" id="SSF69318">
    <property type="entry name" value="Integrin alpha N-terminal domain"/>
    <property type="match status" value="1"/>
</dbReference>
<evidence type="ECO:0008006" key="4">
    <source>
        <dbReference type="Google" id="ProtNLM"/>
    </source>
</evidence>
<organism evidence="2 3">
    <name type="scientific">Acinetobacter rongchengensis</name>
    <dbReference type="NCBI Taxonomy" id="2419601"/>
    <lineage>
        <taxon>Bacteria</taxon>
        <taxon>Pseudomonadati</taxon>
        <taxon>Pseudomonadota</taxon>
        <taxon>Gammaproteobacteria</taxon>
        <taxon>Moraxellales</taxon>
        <taxon>Moraxellaceae</taxon>
        <taxon>Acinetobacter</taxon>
    </lineage>
</organism>
<evidence type="ECO:0000313" key="3">
    <source>
        <dbReference type="Proteomes" id="UP000280405"/>
    </source>
</evidence>
<evidence type="ECO:0000256" key="1">
    <source>
        <dbReference type="SAM" id="SignalP"/>
    </source>
</evidence>
<proteinExistence type="predicted"/>
<comment type="caution">
    <text evidence="2">The sequence shown here is derived from an EMBL/GenBank/DDBJ whole genome shotgun (WGS) entry which is preliminary data.</text>
</comment>
<feature type="chain" id="PRO_5017186117" description="VCBS repeat-containing protein" evidence="1">
    <location>
        <begin position="18"/>
        <end position="180"/>
    </location>
</feature>
<dbReference type="OrthoDB" id="5348860at2"/>
<dbReference type="EMBL" id="RAXT01000001">
    <property type="protein sequence ID" value="RKG40912.1"/>
    <property type="molecule type" value="Genomic_DNA"/>
</dbReference>
<evidence type="ECO:0000313" key="2">
    <source>
        <dbReference type="EMBL" id="RKG40912.1"/>
    </source>
</evidence>
<accession>A0A3A8F1H3</accession>
<protein>
    <recommendedName>
        <fullName evidence="4">VCBS repeat-containing protein</fullName>
    </recommendedName>
</protein>
<dbReference type="InterPro" id="IPR028994">
    <property type="entry name" value="Integrin_alpha_N"/>
</dbReference>
<keyword evidence="1" id="KW-0732">Signal</keyword>
<keyword evidence="3" id="KW-1185">Reference proteome</keyword>
<reference evidence="2 3" key="1">
    <citation type="submission" date="2018-09" db="EMBL/GenBank/DDBJ databases">
        <title>The draft genome of Acinetobacter spp. strains.</title>
        <authorList>
            <person name="Qin J."/>
            <person name="Feng Y."/>
            <person name="Zong Z."/>
        </authorList>
    </citation>
    <scope>NUCLEOTIDE SEQUENCE [LARGE SCALE GENOMIC DNA]</scope>
    <source>
        <strain evidence="2 3">WCHAc060115</strain>
    </source>
</reference>
<gene>
    <name evidence="2" type="ORF">D7V20_00545</name>
</gene>
<dbReference type="RefSeq" id="WP_120382410.1">
    <property type="nucleotide sequence ID" value="NZ_RAXT01000001.1"/>
</dbReference>
<feature type="signal peptide" evidence="1">
    <location>
        <begin position="1"/>
        <end position="17"/>
    </location>
</feature>